<gene>
    <name evidence="1" type="ORF">BGZ96_006718</name>
</gene>
<evidence type="ECO:0000313" key="2">
    <source>
        <dbReference type="Proteomes" id="UP001194696"/>
    </source>
</evidence>
<dbReference type="Proteomes" id="UP001194696">
    <property type="component" value="Unassembled WGS sequence"/>
</dbReference>
<reference evidence="1 2" key="1">
    <citation type="journal article" date="2020" name="Fungal Divers.">
        <title>Resolving the Mortierellaceae phylogeny through synthesis of multi-gene phylogenetics and phylogenomics.</title>
        <authorList>
            <person name="Vandepol N."/>
            <person name="Liber J."/>
            <person name="Desiro A."/>
            <person name="Na H."/>
            <person name="Kennedy M."/>
            <person name="Barry K."/>
            <person name="Grigoriev I.V."/>
            <person name="Miller A.N."/>
            <person name="O'Donnell K."/>
            <person name="Stajich J.E."/>
            <person name="Bonito G."/>
        </authorList>
    </citation>
    <scope>NUCLEOTIDE SEQUENCE [LARGE SCALE GENOMIC DNA]</scope>
    <source>
        <strain evidence="1 2">AD045</strain>
    </source>
</reference>
<name>A0ABQ7K372_9FUNG</name>
<comment type="caution">
    <text evidence="1">The sequence shown here is derived from an EMBL/GenBank/DDBJ whole genome shotgun (WGS) entry which is preliminary data.</text>
</comment>
<sequence length="96" mass="10660">MTPQELSYVEVVCPKIRPKITPIMFVGTGGLCIGARLGGNLKLGGGRINDQHRQSCPVLMTNEMRTSQVDIWRKKASAAFRAQIDSQDRDPNPKHQ</sequence>
<dbReference type="EMBL" id="JAAAIM010000328">
    <property type="protein sequence ID" value="KAG0289775.1"/>
    <property type="molecule type" value="Genomic_DNA"/>
</dbReference>
<proteinExistence type="predicted"/>
<keyword evidence="2" id="KW-1185">Reference proteome</keyword>
<organism evidence="1 2">
    <name type="scientific">Linnemannia gamsii</name>
    <dbReference type="NCBI Taxonomy" id="64522"/>
    <lineage>
        <taxon>Eukaryota</taxon>
        <taxon>Fungi</taxon>
        <taxon>Fungi incertae sedis</taxon>
        <taxon>Mucoromycota</taxon>
        <taxon>Mortierellomycotina</taxon>
        <taxon>Mortierellomycetes</taxon>
        <taxon>Mortierellales</taxon>
        <taxon>Mortierellaceae</taxon>
        <taxon>Linnemannia</taxon>
    </lineage>
</organism>
<accession>A0ABQ7K372</accession>
<protein>
    <submittedName>
        <fullName evidence="1">Uncharacterized protein</fullName>
    </submittedName>
</protein>
<evidence type="ECO:0000313" key="1">
    <source>
        <dbReference type="EMBL" id="KAG0289775.1"/>
    </source>
</evidence>